<organism evidence="2 3">
    <name type="scientific">Halapricum desulfuricans</name>
    <dbReference type="NCBI Taxonomy" id="2841257"/>
    <lineage>
        <taxon>Archaea</taxon>
        <taxon>Methanobacteriati</taxon>
        <taxon>Methanobacteriota</taxon>
        <taxon>Stenosarchaea group</taxon>
        <taxon>Halobacteria</taxon>
        <taxon>Halobacteriales</taxon>
        <taxon>Haloarculaceae</taxon>
        <taxon>Halapricum</taxon>
    </lineage>
</organism>
<evidence type="ECO:0000313" key="2">
    <source>
        <dbReference type="EMBL" id="QSG04947.1"/>
    </source>
</evidence>
<name>A0A897MWV3_9EURY</name>
<proteinExistence type="predicted"/>
<dbReference type="GeneID" id="68854237"/>
<reference evidence="2" key="1">
    <citation type="submission" date="2020-11" db="EMBL/GenBank/DDBJ databases">
        <title>Carbohydrate-dependent, anaerobic sulfur respiration: A novel catabolism in halophilic archaea.</title>
        <authorList>
            <person name="Sorokin D.Y."/>
            <person name="Messina E."/>
            <person name="Smedile F."/>
            <person name="La Cono V."/>
            <person name="Hallsworth J.E."/>
            <person name="Yakimov M.M."/>
        </authorList>
    </citation>
    <scope>NUCLEOTIDE SEQUENCE</scope>
    <source>
        <strain evidence="2">HSR12-1</strain>
    </source>
</reference>
<dbReference type="Proteomes" id="UP000663525">
    <property type="component" value="Chromosome"/>
</dbReference>
<sequence length="45" mass="4667">MTKPFVLDEDGDVSIVGPPGLERFLGQPADSSAETDADTGDADDD</sequence>
<feature type="region of interest" description="Disordered" evidence="1">
    <location>
        <begin position="1"/>
        <end position="45"/>
    </location>
</feature>
<dbReference type="AlphaFoldDB" id="A0A897MWV3"/>
<dbReference type="RefSeq" id="WP_229114449.1">
    <property type="nucleotide sequence ID" value="NZ_CP064787.1"/>
</dbReference>
<evidence type="ECO:0000313" key="3">
    <source>
        <dbReference type="Proteomes" id="UP000663525"/>
    </source>
</evidence>
<accession>A0A897MWV3</accession>
<evidence type="ECO:0000256" key="1">
    <source>
        <dbReference type="SAM" id="MobiDB-lite"/>
    </source>
</evidence>
<protein>
    <submittedName>
        <fullName evidence="2">Uncharacterized protein</fullName>
    </submittedName>
</protein>
<dbReference type="EMBL" id="CP064787">
    <property type="protein sequence ID" value="QSG04947.1"/>
    <property type="molecule type" value="Genomic_DNA"/>
</dbReference>
<gene>
    <name evidence="2" type="ORF">HSR121_0592</name>
</gene>
<feature type="compositionally biased region" description="Acidic residues" evidence="1">
    <location>
        <begin position="33"/>
        <end position="45"/>
    </location>
</feature>